<evidence type="ECO:0000259" key="9">
    <source>
        <dbReference type="Pfam" id="PF09302"/>
    </source>
</evidence>
<organism evidence="11 12">
    <name type="scientific">Aulographum hederae CBS 113979</name>
    <dbReference type="NCBI Taxonomy" id="1176131"/>
    <lineage>
        <taxon>Eukaryota</taxon>
        <taxon>Fungi</taxon>
        <taxon>Dikarya</taxon>
        <taxon>Ascomycota</taxon>
        <taxon>Pezizomycotina</taxon>
        <taxon>Dothideomycetes</taxon>
        <taxon>Pleosporomycetidae</taxon>
        <taxon>Aulographales</taxon>
        <taxon>Aulographaceae</taxon>
    </lineage>
</organism>
<evidence type="ECO:0000256" key="4">
    <source>
        <dbReference type="ARBA" id="ARBA00023204"/>
    </source>
</evidence>
<keyword evidence="5" id="KW-0539">Nucleus</keyword>
<dbReference type="Gene3D" id="2.170.210.10">
    <property type="entry name" value="DNA double-strand break repair and VJ recombination XRCC4, N-terminal"/>
    <property type="match status" value="1"/>
</dbReference>
<evidence type="ECO:0000256" key="8">
    <source>
        <dbReference type="SAM" id="MobiDB-lite"/>
    </source>
</evidence>
<sequence>MASKGWRLLNVRRSKNLPPLLVQSHINREKLEYVVRVTDFNQIWEDVASASDIKSRARKEGTSIDPSEDVSQFRILLEKIEGAISGSPESSLELDEEELGDGFTLTTLSKLPAPLPVLRWNIHLTLRQGQQTGLTVPLVGDIYSQKQQIDDLAIQLHDKDQIISRLLDRLESSGHTLSEVFHITGQGSRKTTSREAAAKIVKGLSTFDREKWQKQWAQKASDEELRDGYADLVISKVFGGGKSPSPEDQSSTELGDTSTRDMAEKKKSEPTAASMVHRGREPTGPKQHAKQSDSDTEETETDDDDLDAVPSRKAAHRKVGASSSSSTHPKSSPPKRVGAIGASKPKPPPKPTPPPAQDEGSETETESEGVPEKASPVKSSPKPISKPPPRRLGAIGARKPPPSPSREYSSEPEPAPRAGSGRLGKIGGRKRQEESVSRQATQSPVPVAKAPSPTPEKESKVKAPSDEEEEESDETKARRKRGELKRALESKAPVPGKKKRRKF</sequence>
<dbReference type="InterPro" id="IPR053829">
    <property type="entry name" value="XLF-like_CC"/>
</dbReference>
<feature type="domain" description="XLF-like N-terminal" evidence="9">
    <location>
        <begin position="6"/>
        <end position="125"/>
    </location>
</feature>
<evidence type="ECO:0000256" key="1">
    <source>
        <dbReference type="ARBA" id="ARBA00004123"/>
    </source>
</evidence>
<evidence type="ECO:0000256" key="3">
    <source>
        <dbReference type="ARBA" id="ARBA00023125"/>
    </source>
</evidence>
<comment type="similarity">
    <text evidence="6">Belongs to the XRCC4-XLF family. XLF subfamily.</text>
</comment>
<dbReference type="Pfam" id="PF09302">
    <property type="entry name" value="XLF"/>
    <property type="match status" value="1"/>
</dbReference>
<keyword evidence="12" id="KW-1185">Reference proteome</keyword>
<dbReference type="OrthoDB" id="2155935at2759"/>
<comment type="subcellular location">
    <subcellularLocation>
        <location evidence="1">Nucleus</location>
    </subcellularLocation>
</comment>
<dbReference type="GO" id="GO:0045027">
    <property type="term" value="F:DNA end binding"/>
    <property type="evidence" value="ECO:0007669"/>
    <property type="project" value="TreeGrafter"/>
</dbReference>
<dbReference type="Proteomes" id="UP000800041">
    <property type="component" value="Unassembled WGS sequence"/>
</dbReference>
<feature type="domain" description="XLF-like coiled-coil region" evidence="10">
    <location>
        <begin position="134"/>
        <end position="178"/>
    </location>
</feature>
<keyword evidence="2" id="KW-0227">DNA damage</keyword>
<feature type="compositionally biased region" description="Acidic residues" evidence="8">
    <location>
        <begin position="359"/>
        <end position="369"/>
    </location>
</feature>
<evidence type="ECO:0000256" key="2">
    <source>
        <dbReference type="ARBA" id="ARBA00022763"/>
    </source>
</evidence>
<feature type="compositionally biased region" description="Low complexity" evidence="8">
    <location>
        <begin position="372"/>
        <end position="383"/>
    </location>
</feature>
<evidence type="ECO:0000313" key="11">
    <source>
        <dbReference type="EMBL" id="KAF1981947.1"/>
    </source>
</evidence>
<protein>
    <recommendedName>
        <fullName evidence="7">Non-homologous end-joining factor 1</fullName>
    </recommendedName>
</protein>
<dbReference type="PANTHER" id="PTHR32235">
    <property type="entry name" value="NON-HOMOLOGOUS END-JOINING FACTOR 1"/>
    <property type="match status" value="1"/>
</dbReference>
<dbReference type="PANTHER" id="PTHR32235:SF1">
    <property type="entry name" value="NON-HOMOLOGOUS END-JOINING FACTOR 1"/>
    <property type="match status" value="1"/>
</dbReference>
<name>A0A6G1GMG4_9PEZI</name>
<evidence type="ECO:0000313" key="12">
    <source>
        <dbReference type="Proteomes" id="UP000800041"/>
    </source>
</evidence>
<feature type="compositionally biased region" description="Acidic residues" evidence="8">
    <location>
        <begin position="294"/>
        <end position="307"/>
    </location>
</feature>
<feature type="region of interest" description="Disordered" evidence="8">
    <location>
        <begin position="237"/>
        <end position="503"/>
    </location>
</feature>
<dbReference type="InterPro" id="IPR052287">
    <property type="entry name" value="NHEJ_factor"/>
</dbReference>
<feature type="compositionally biased region" description="Basic and acidic residues" evidence="8">
    <location>
        <begin position="258"/>
        <end position="269"/>
    </location>
</feature>
<feature type="compositionally biased region" description="Basic and acidic residues" evidence="8">
    <location>
        <begin position="455"/>
        <end position="465"/>
    </location>
</feature>
<evidence type="ECO:0000256" key="7">
    <source>
        <dbReference type="ARBA" id="ARBA00044529"/>
    </source>
</evidence>
<gene>
    <name evidence="11" type="ORF">K402DRAFT_398094</name>
</gene>
<reference evidence="11" key="1">
    <citation type="journal article" date="2020" name="Stud. Mycol.">
        <title>101 Dothideomycetes genomes: a test case for predicting lifestyles and emergence of pathogens.</title>
        <authorList>
            <person name="Haridas S."/>
            <person name="Albert R."/>
            <person name="Binder M."/>
            <person name="Bloem J."/>
            <person name="Labutti K."/>
            <person name="Salamov A."/>
            <person name="Andreopoulos B."/>
            <person name="Baker S."/>
            <person name="Barry K."/>
            <person name="Bills G."/>
            <person name="Bluhm B."/>
            <person name="Cannon C."/>
            <person name="Castanera R."/>
            <person name="Culley D."/>
            <person name="Daum C."/>
            <person name="Ezra D."/>
            <person name="Gonzalez J."/>
            <person name="Henrissat B."/>
            <person name="Kuo A."/>
            <person name="Liang C."/>
            <person name="Lipzen A."/>
            <person name="Lutzoni F."/>
            <person name="Magnuson J."/>
            <person name="Mondo S."/>
            <person name="Nolan M."/>
            <person name="Ohm R."/>
            <person name="Pangilinan J."/>
            <person name="Park H.-J."/>
            <person name="Ramirez L."/>
            <person name="Alfaro M."/>
            <person name="Sun H."/>
            <person name="Tritt A."/>
            <person name="Yoshinaga Y."/>
            <person name="Zwiers L.-H."/>
            <person name="Turgeon B."/>
            <person name="Goodwin S."/>
            <person name="Spatafora J."/>
            <person name="Crous P."/>
            <person name="Grigoriev I."/>
        </authorList>
    </citation>
    <scope>NUCLEOTIDE SEQUENCE</scope>
    <source>
        <strain evidence="11">CBS 113979</strain>
    </source>
</reference>
<dbReference type="GO" id="GO:0032807">
    <property type="term" value="C:DNA ligase IV complex"/>
    <property type="evidence" value="ECO:0007669"/>
    <property type="project" value="TreeGrafter"/>
</dbReference>
<proteinExistence type="inferred from homology"/>
<dbReference type="InterPro" id="IPR015381">
    <property type="entry name" value="XLF-like_N"/>
</dbReference>
<keyword evidence="4" id="KW-0234">DNA repair</keyword>
<evidence type="ECO:0000256" key="6">
    <source>
        <dbReference type="ARBA" id="ARBA00025747"/>
    </source>
</evidence>
<evidence type="ECO:0000256" key="5">
    <source>
        <dbReference type="ARBA" id="ARBA00023242"/>
    </source>
</evidence>
<dbReference type="AlphaFoldDB" id="A0A6G1GMG4"/>
<keyword evidence="3" id="KW-0238">DNA-binding</keyword>
<evidence type="ECO:0000259" key="10">
    <source>
        <dbReference type="Pfam" id="PF21928"/>
    </source>
</evidence>
<dbReference type="InterPro" id="IPR038051">
    <property type="entry name" value="XRCC4-like_N_sf"/>
</dbReference>
<accession>A0A6G1GMG4</accession>
<dbReference type="Pfam" id="PF21928">
    <property type="entry name" value="XLF_CC"/>
    <property type="match status" value="1"/>
</dbReference>
<dbReference type="GO" id="GO:0006303">
    <property type="term" value="P:double-strand break repair via nonhomologous end joining"/>
    <property type="evidence" value="ECO:0007669"/>
    <property type="project" value="UniProtKB-ARBA"/>
</dbReference>
<feature type="compositionally biased region" description="Polar residues" evidence="8">
    <location>
        <begin position="246"/>
        <end position="257"/>
    </location>
</feature>
<dbReference type="CDD" id="cd22285">
    <property type="entry name" value="HD_XLF_N"/>
    <property type="match status" value="1"/>
</dbReference>
<dbReference type="EMBL" id="ML977191">
    <property type="protein sequence ID" value="KAF1981947.1"/>
    <property type="molecule type" value="Genomic_DNA"/>
</dbReference>
<feature type="compositionally biased region" description="Pro residues" evidence="8">
    <location>
        <begin position="345"/>
        <end position="356"/>
    </location>
</feature>